<comment type="caution">
    <text evidence="11">The sequence shown here is derived from an EMBL/GenBank/DDBJ whole genome shotgun (WGS) entry which is preliminary data.</text>
</comment>
<dbReference type="GO" id="GO:0005829">
    <property type="term" value="C:cytosol"/>
    <property type="evidence" value="ECO:0007669"/>
    <property type="project" value="TreeGrafter"/>
</dbReference>
<evidence type="ECO:0000256" key="6">
    <source>
        <dbReference type="ARBA" id="ARBA00023306"/>
    </source>
</evidence>
<dbReference type="GO" id="GO:0043093">
    <property type="term" value="P:FtsZ-dependent cytokinesis"/>
    <property type="evidence" value="ECO:0007669"/>
    <property type="project" value="TreeGrafter"/>
</dbReference>
<comment type="function">
    <text evidence="7">Activator of cell division through the inhibition of FtsZ GTPase activity, therefore promoting FtsZ assembly into bundles of protofilaments necessary for the formation of the division Z ring. It is recruited early at mid-cell but it is not essential for cell division.</text>
</comment>
<keyword evidence="5" id="KW-0717">Septation</keyword>
<evidence type="ECO:0000256" key="9">
    <source>
        <dbReference type="ARBA" id="ARBA00033158"/>
    </source>
</evidence>
<evidence type="ECO:0000256" key="7">
    <source>
        <dbReference type="ARBA" id="ARBA00024910"/>
    </source>
</evidence>
<dbReference type="Pfam" id="PF05164">
    <property type="entry name" value="ZapA"/>
    <property type="match status" value="1"/>
</dbReference>
<comment type="subcellular location">
    <subcellularLocation>
        <location evidence="1">Cytoplasm</location>
    </subcellularLocation>
</comment>
<name>A0AA41YXT3_9HYPH</name>
<dbReference type="Gene3D" id="3.30.160.880">
    <property type="entry name" value="Cell division protein ZapA protomer, N-terminal domain"/>
    <property type="match status" value="1"/>
</dbReference>
<evidence type="ECO:0000313" key="11">
    <source>
        <dbReference type="EMBL" id="MCW6506878.1"/>
    </source>
</evidence>
<protein>
    <recommendedName>
        <fullName evidence="2">Cell division protein ZapA</fullName>
    </recommendedName>
    <alternativeName>
        <fullName evidence="9">Z ring-associated protein ZapA</fullName>
    </alternativeName>
</protein>
<dbReference type="PANTHER" id="PTHR34981">
    <property type="entry name" value="CELL DIVISION PROTEIN ZAPA"/>
    <property type="match status" value="1"/>
</dbReference>
<evidence type="ECO:0000256" key="1">
    <source>
        <dbReference type="ARBA" id="ARBA00004496"/>
    </source>
</evidence>
<reference evidence="11" key="1">
    <citation type="submission" date="2022-05" db="EMBL/GenBank/DDBJ databases">
        <authorList>
            <person name="Pankratov T."/>
        </authorList>
    </citation>
    <scope>NUCLEOTIDE SEQUENCE</scope>
    <source>
        <strain evidence="11">BP6-180914</strain>
    </source>
</reference>
<keyword evidence="10" id="KW-0175">Coiled coil</keyword>
<evidence type="ECO:0000256" key="4">
    <source>
        <dbReference type="ARBA" id="ARBA00022618"/>
    </source>
</evidence>
<evidence type="ECO:0000256" key="2">
    <source>
        <dbReference type="ARBA" id="ARBA00015195"/>
    </source>
</evidence>
<dbReference type="GO" id="GO:0030428">
    <property type="term" value="C:cell septum"/>
    <property type="evidence" value="ECO:0007669"/>
    <property type="project" value="TreeGrafter"/>
</dbReference>
<evidence type="ECO:0000256" key="10">
    <source>
        <dbReference type="SAM" id="Coils"/>
    </source>
</evidence>
<comment type="subunit">
    <text evidence="8">Homodimer. Interacts with FtsZ.</text>
</comment>
<dbReference type="InterPro" id="IPR036192">
    <property type="entry name" value="Cell_div_ZapA-like_sf"/>
</dbReference>
<feature type="coiled-coil region" evidence="10">
    <location>
        <begin position="56"/>
        <end position="90"/>
    </location>
</feature>
<keyword evidence="3" id="KW-0963">Cytoplasm</keyword>
<keyword evidence="4 11" id="KW-0132">Cell division</keyword>
<dbReference type="GO" id="GO:0000921">
    <property type="term" value="P:septin ring assembly"/>
    <property type="evidence" value="ECO:0007669"/>
    <property type="project" value="TreeGrafter"/>
</dbReference>
<evidence type="ECO:0000256" key="3">
    <source>
        <dbReference type="ARBA" id="ARBA00022490"/>
    </source>
</evidence>
<evidence type="ECO:0000256" key="8">
    <source>
        <dbReference type="ARBA" id="ARBA00026068"/>
    </source>
</evidence>
<organism evidence="11 12">
    <name type="scientific">Lichenifustis flavocetrariae</name>
    <dbReference type="NCBI Taxonomy" id="2949735"/>
    <lineage>
        <taxon>Bacteria</taxon>
        <taxon>Pseudomonadati</taxon>
        <taxon>Pseudomonadota</taxon>
        <taxon>Alphaproteobacteria</taxon>
        <taxon>Hyphomicrobiales</taxon>
        <taxon>Lichenihabitantaceae</taxon>
        <taxon>Lichenifustis</taxon>
    </lineage>
</organism>
<proteinExistence type="predicted"/>
<dbReference type="GO" id="GO:0032153">
    <property type="term" value="C:cell division site"/>
    <property type="evidence" value="ECO:0007669"/>
    <property type="project" value="TreeGrafter"/>
</dbReference>
<dbReference type="SUPFAM" id="SSF102829">
    <property type="entry name" value="Cell division protein ZapA-like"/>
    <property type="match status" value="1"/>
</dbReference>
<accession>A0AA41YXT3</accession>
<dbReference type="RefSeq" id="WP_282583217.1">
    <property type="nucleotide sequence ID" value="NZ_JAMOIM010000001.1"/>
</dbReference>
<dbReference type="InterPro" id="IPR007838">
    <property type="entry name" value="Cell_div_ZapA-like"/>
</dbReference>
<gene>
    <name evidence="11" type="ORF">M8523_02435</name>
</gene>
<sequence>MAQVSVSIAGRNYRMACDDGEEGHLTELAARLDAKITELRGHFGEIGDQRLTVMAALTIADDLSRADQKIEDLESEVKRLSGLDAEIEARVAAAGEAVAGSIEEAARRIERVARQLDGARRP</sequence>
<keyword evidence="6" id="KW-0131">Cell cycle</keyword>
<dbReference type="EMBL" id="JAMOIM010000001">
    <property type="protein sequence ID" value="MCW6506878.1"/>
    <property type="molecule type" value="Genomic_DNA"/>
</dbReference>
<dbReference type="PANTHER" id="PTHR34981:SF1">
    <property type="entry name" value="CELL DIVISION PROTEIN ZAPA"/>
    <property type="match status" value="1"/>
</dbReference>
<dbReference type="GO" id="GO:0000917">
    <property type="term" value="P:division septum assembly"/>
    <property type="evidence" value="ECO:0007669"/>
    <property type="project" value="UniProtKB-KW"/>
</dbReference>
<dbReference type="Proteomes" id="UP001165667">
    <property type="component" value="Unassembled WGS sequence"/>
</dbReference>
<keyword evidence="12" id="KW-1185">Reference proteome</keyword>
<evidence type="ECO:0000256" key="5">
    <source>
        <dbReference type="ARBA" id="ARBA00023210"/>
    </source>
</evidence>
<evidence type="ECO:0000313" key="12">
    <source>
        <dbReference type="Proteomes" id="UP001165667"/>
    </source>
</evidence>
<dbReference type="InterPro" id="IPR042233">
    <property type="entry name" value="Cell_div_ZapA_N"/>
</dbReference>
<dbReference type="AlphaFoldDB" id="A0AA41YXT3"/>